<dbReference type="RefSeq" id="WP_377119961.1">
    <property type="nucleotide sequence ID" value="NZ_JBHRSD010000001.1"/>
</dbReference>
<dbReference type="PANTHER" id="PTHR34308">
    <property type="entry name" value="COBALAMIN BIOSYNTHESIS PROTEIN CBIB"/>
    <property type="match status" value="1"/>
</dbReference>
<dbReference type="Proteomes" id="UP001595453">
    <property type="component" value="Unassembled WGS sequence"/>
</dbReference>
<keyword evidence="6 9" id="KW-0812">Transmembrane</keyword>
<dbReference type="EMBL" id="JBHRSD010000001">
    <property type="protein sequence ID" value="MFC3031082.1"/>
    <property type="molecule type" value="Genomic_DNA"/>
</dbReference>
<feature type="transmembrane region" description="Helical" evidence="9">
    <location>
        <begin position="12"/>
        <end position="37"/>
    </location>
</feature>
<keyword evidence="7 9" id="KW-1133">Transmembrane helix</keyword>
<keyword evidence="4" id="KW-1003">Cell membrane</keyword>
<sequence length="322" mass="37503">MSLTLLQTHESLLVFILAVALSRLLPLHSWYHPNAFYSHLFAMIGKRVYQPNTNKQQWYIAGSLAFLLPIATIVVLIFGISSFALYPVWVDGLLLYLCLYNPIFERKAQKIAKLLDLGQKATARQLSTQLVVRDTRNLSEVGIIKACIESLCLNQVRQFWVIVLLYLGTGPWLMLAYKLMLLCNHAWRKTLPPNSYFMKPLERTLFVVEWPFIRMFVALLSLLQNYKKTWHYIRLYGRHCYQTNSGWILSLFAASLNVQLGGPALYQGERFQKMRFGTERHPLSADIRETIRLLNYLRWFLLALICLLWAALNLFLQTQLRN</sequence>
<protein>
    <submittedName>
        <fullName evidence="10">Cobalamin biosynthesis protein</fullName>
    </submittedName>
</protein>
<comment type="subcellular location">
    <subcellularLocation>
        <location evidence="1">Cell membrane</location>
        <topology evidence="1">Multi-pass membrane protein</topology>
    </subcellularLocation>
</comment>
<evidence type="ECO:0000256" key="7">
    <source>
        <dbReference type="ARBA" id="ARBA00022989"/>
    </source>
</evidence>
<feature type="transmembrane region" description="Helical" evidence="9">
    <location>
        <begin position="159"/>
        <end position="187"/>
    </location>
</feature>
<evidence type="ECO:0000256" key="8">
    <source>
        <dbReference type="ARBA" id="ARBA00023136"/>
    </source>
</evidence>
<comment type="caution">
    <text evidence="10">The sequence shown here is derived from an EMBL/GenBank/DDBJ whole genome shotgun (WGS) entry which is preliminary data.</text>
</comment>
<feature type="transmembrane region" description="Helical" evidence="9">
    <location>
        <begin position="207"/>
        <end position="226"/>
    </location>
</feature>
<feature type="transmembrane region" description="Helical" evidence="9">
    <location>
        <begin position="296"/>
        <end position="316"/>
    </location>
</feature>
<organism evidence="10 11">
    <name type="scientific">Pseudoalteromonas fenneropenaei</name>
    <dbReference type="NCBI Taxonomy" id="1737459"/>
    <lineage>
        <taxon>Bacteria</taxon>
        <taxon>Pseudomonadati</taxon>
        <taxon>Pseudomonadota</taxon>
        <taxon>Gammaproteobacteria</taxon>
        <taxon>Alteromonadales</taxon>
        <taxon>Pseudoalteromonadaceae</taxon>
        <taxon>Pseudoalteromonas</taxon>
    </lineage>
</organism>
<dbReference type="InterPro" id="IPR004485">
    <property type="entry name" value="Cobalamin_biosynth_CobD/CbiB"/>
</dbReference>
<feature type="transmembrane region" description="Helical" evidence="9">
    <location>
        <begin position="58"/>
        <end position="80"/>
    </location>
</feature>
<accession>A0ABV7CEW6</accession>
<proteinExistence type="inferred from homology"/>
<evidence type="ECO:0000313" key="11">
    <source>
        <dbReference type="Proteomes" id="UP001595453"/>
    </source>
</evidence>
<keyword evidence="11" id="KW-1185">Reference proteome</keyword>
<reference evidence="11" key="1">
    <citation type="journal article" date="2019" name="Int. J. Syst. Evol. Microbiol.">
        <title>The Global Catalogue of Microorganisms (GCM) 10K type strain sequencing project: providing services to taxonomists for standard genome sequencing and annotation.</title>
        <authorList>
            <consortium name="The Broad Institute Genomics Platform"/>
            <consortium name="The Broad Institute Genome Sequencing Center for Infectious Disease"/>
            <person name="Wu L."/>
            <person name="Ma J."/>
        </authorList>
    </citation>
    <scope>NUCLEOTIDE SEQUENCE [LARGE SCALE GENOMIC DNA]</scope>
    <source>
        <strain evidence="11">KCTC 42730</strain>
    </source>
</reference>
<evidence type="ECO:0000256" key="6">
    <source>
        <dbReference type="ARBA" id="ARBA00022692"/>
    </source>
</evidence>
<feature type="transmembrane region" description="Helical" evidence="9">
    <location>
        <begin position="86"/>
        <end position="104"/>
    </location>
</feature>
<evidence type="ECO:0000256" key="4">
    <source>
        <dbReference type="ARBA" id="ARBA00022475"/>
    </source>
</evidence>
<comment type="pathway">
    <text evidence="2">Cofactor biosynthesis; adenosylcobalamin biosynthesis.</text>
</comment>
<keyword evidence="5" id="KW-0169">Cobalamin biosynthesis</keyword>
<name>A0ABV7CEW6_9GAMM</name>
<evidence type="ECO:0000256" key="2">
    <source>
        <dbReference type="ARBA" id="ARBA00004953"/>
    </source>
</evidence>
<dbReference type="Pfam" id="PF03186">
    <property type="entry name" value="CobD_Cbib"/>
    <property type="match status" value="1"/>
</dbReference>
<comment type="similarity">
    <text evidence="3">Belongs to the CobD/CbiB family.</text>
</comment>
<keyword evidence="8 9" id="KW-0472">Membrane</keyword>
<evidence type="ECO:0000256" key="1">
    <source>
        <dbReference type="ARBA" id="ARBA00004651"/>
    </source>
</evidence>
<gene>
    <name evidence="10" type="ORF">ACFOEE_00885</name>
</gene>
<dbReference type="PANTHER" id="PTHR34308:SF1">
    <property type="entry name" value="COBALAMIN BIOSYNTHESIS PROTEIN CBIB"/>
    <property type="match status" value="1"/>
</dbReference>
<evidence type="ECO:0000256" key="5">
    <source>
        <dbReference type="ARBA" id="ARBA00022573"/>
    </source>
</evidence>
<evidence type="ECO:0000256" key="9">
    <source>
        <dbReference type="SAM" id="Phobius"/>
    </source>
</evidence>
<evidence type="ECO:0000313" key="10">
    <source>
        <dbReference type="EMBL" id="MFC3031082.1"/>
    </source>
</evidence>
<evidence type="ECO:0000256" key="3">
    <source>
        <dbReference type="ARBA" id="ARBA00006263"/>
    </source>
</evidence>
<feature type="transmembrane region" description="Helical" evidence="9">
    <location>
        <begin position="247"/>
        <end position="266"/>
    </location>
</feature>